<dbReference type="AlphaFoldDB" id="A0AAN9PPX6"/>
<sequence>MSPYNSSEDGVYVKVERSSSSECLRLTMVSMEAFYSQTKSILKVLPVVGGPSQGGNIGLIKESCGESASVSLSHAILPSKGATLYSIISPSERRSLVMVFHLETNFVCMGNGPGAYTVNSGYKGLKRCQGPPTYLTDYDRLIKCVWKSSAPKKIKAFS</sequence>
<proteinExistence type="predicted"/>
<accession>A0AAN9PPX6</accession>
<protein>
    <submittedName>
        <fullName evidence="1">Uncharacterized protein</fullName>
    </submittedName>
</protein>
<reference evidence="1 2" key="1">
    <citation type="submission" date="2024-01" db="EMBL/GenBank/DDBJ databases">
        <title>The genomes of 5 underutilized Papilionoideae crops provide insights into root nodulation and disease resistanc.</title>
        <authorList>
            <person name="Jiang F."/>
        </authorList>
    </citation>
    <scope>NUCLEOTIDE SEQUENCE [LARGE SCALE GENOMIC DNA]</scope>
    <source>
        <strain evidence="1">LVBAO_FW01</strain>
        <tissue evidence="1">Leaves</tissue>
    </source>
</reference>
<keyword evidence="2" id="KW-1185">Reference proteome</keyword>
<gene>
    <name evidence="1" type="ORF">VNO77_43950</name>
</gene>
<evidence type="ECO:0000313" key="1">
    <source>
        <dbReference type="EMBL" id="KAK7306036.1"/>
    </source>
</evidence>
<comment type="caution">
    <text evidence="1">The sequence shown here is derived from an EMBL/GenBank/DDBJ whole genome shotgun (WGS) entry which is preliminary data.</text>
</comment>
<organism evidence="1 2">
    <name type="scientific">Canavalia gladiata</name>
    <name type="common">Sword bean</name>
    <name type="synonym">Dolichos gladiatus</name>
    <dbReference type="NCBI Taxonomy" id="3824"/>
    <lineage>
        <taxon>Eukaryota</taxon>
        <taxon>Viridiplantae</taxon>
        <taxon>Streptophyta</taxon>
        <taxon>Embryophyta</taxon>
        <taxon>Tracheophyta</taxon>
        <taxon>Spermatophyta</taxon>
        <taxon>Magnoliopsida</taxon>
        <taxon>eudicotyledons</taxon>
        <taxon>Gunneridae</taxon>
        <taxon>Pentapetalae</taxon>
        <taxon>rosids</taxon>
        <taxon>fabids</taxon>
        <taxon>Fabales</taxon>
        <taxon>Fabaceae</taxon>
        <taxon>Papilionoideae</taxon>
        <taxon>50 kb inversion clade</taxon>
        <taxon>NPAAA clade</taxon>
        <taxon>indigoferoid/millettioid clade</taxon>
        <taxon>Phaseoleae</taxon>
        <taxon>Canavalia</taxon>
    </lineage>
</organism>
<evidence type="ECO:0000313" key="2">
    <source>
        <dbReference type="Proteomes" id="UP001367508"/>
    </source>
</evidence>
<dbReference type="EMBL" id="JAYMYQ010000011">
    <property type="protein sequence ID" value="KAK7306036.1"/>
    <property type="molecule type" value="Genomic_DNA"/>
</dbReference>
<dbReference type="Proteomes" id="UP001367508">
    <property type="component" value="Unassembled WGS sequence"/>
</dbReference>
<name>A0AAN9PPX6_CANGL</name>